<keyword evidence="3" id="KW-1185">Reference proteome</keyword>
<gene>
    <name evidence="2" type="ORF">M7I_6663</name>
</gene>
<dbReference type="InParanoid" id="H0EV69"/>
<sequence>MAPGYRTQNRRQNRGGYVDHDVLEGLPVRQWRRDYVTVAPPAEQESSKVQNDIWAVELPHAPVEEEDADPEVIEKPEKKEDDTKETGFIRRTDAAGNQYTQDVVVPHGQQVDGEVVAQTVIPDPSLAPPPETFGVQPTPPKRNRPIQKKRPKGPGRGRKKKPVVPSSAPQAVPIDGQAPVEGAASANVGPDGIKTEPEDPSNQGNTINEDTEMGEGSNASSDGEEDGEEGDDDDGSITDQTSPSKAPKTISPTPTPLPTMDAMQDIISNSSLAPPVNPLIAKLENEKTFDTKSGKNSTPILPPPTTTLAESEAIVESLQAERADIDHAMQMEVVQSAPTALPSPPPAPAQAELLASEVVRKEEEEEEEMLLDIVENNNTFAEKEAQEEPPTHVTETVKPVSPNLATSVETVEEPELSVADTKEEVEVAPSRPDPTPVEEIKRESPPVLENDPPMAPEPDTTVEAGDDDDDFPDLLGGLEKSLGQSAPPVSPPSVAEETPKTELPVDDAVLQEEEKKADEA</sequence>
<reference evidence="2 3" key="1">
    <citation type="journal article" date="2012" name="Eukaryot. Cell">
        <title>Genome sequence of the fungus Glarea lozoyensis: the first genome sequence of a species from the Helotiaceae family.</title>
        <authorList>
            <person name="Youssar L."/>
            <person name="Gruening B.A."/>
            <person name="Erxleben A."/>
            <person name="Guenther S."/>
            <person name="Huettel W."/>
        </authorList>
    </citation>
    <scope>NUCLEOTIDE SEQUENCE [LARGE SCALE GENOMIC DNA]</scope>
    <source>
        <strain evidence="3">ATCC 74030 / MF5533</strain>
    </source>
</reference>
<name>H0EV69_GLAL7</name>
<dbReference type="EMBL" id="AGUE01000187">
    <property type="protein sequence ID" value="EHK97575.1"/>
    <property type="molecule type" value="Genomic_DNA"/>
</dbReference>
<feature type="region of interest" description="Disordered" evidence="1">
    <location>
        <begin position="375"/>
        <end position="520"/>
    </location>
</feature>
<protein>
    <recommendedName>
        <fullName evidence="4">Lyr family protein</fullName>
    </recommendedName>
</protein>
<dbReference type="HOGENOM" id="CLU_032340_0_0_1"/>
<evidence type="ECO:0008006" key="4">
    <source>
        <dbReference type="Google" id="ProtNLM"/>
    </source>
</evidence>
<feature type="region of interest" description="Disordered" evidence="1">
    <location>
        <begin position="287"/>
        <end position="307"/>
    </location>
</feature>
<dbReference type="Proteomes" id="UP000005446">
    <property type="component" value="Unassembled WGS sequence"/>
</dbReference>
<evidence type="ECO:0000313" key="2">
    <source>
        <dbReference type="EMBL" id="EHK97575.1"/>
    </source>
</evidence>
<feature type="compositionally biased region" description="Basic and acidic residues" evidence="1">
    <location>
        <begin position="381"/>
        <end position="390"/>
    </location>
</feature>
<feature type="compositionally biased region" description="Acidic residues" evidence="1">
    <location>
        <begin position="222"/>
        <end position="236"/>
    </location>
</feature>
<feature type="compositionally biased region" description="Basic residues" evidence="1">
    <location>
        <begin position="141"/>
        <end position="162"/>
    </location>
</feature>
<accession>H0EV69</accession>
<feature type="compositionally biased region" description="Low complexity" evidence="1">
    <location>
        <begin position="163"/>
        <end position="173"/>
    </location>
</feature>
<comment type="caution">
    <text evidence="2">The sequence shown here is derived from an EMBL/GenBank/DDBJ whole genome shotgun (WGS) entry which is preliminary data.</text>
</comment>
<organism evidence="2 3">
    <name type="scientific">Glarea lozoyensis (strain ATCC 74030 / MF5533)</name>
    <dbReference type="NCBI Taxonomy" id="1104152"/>
    <lineage>
        <taxon>Eukaryota</taxon>
        <taxon>Fungi</taxon>
        <taxon>Dikarya</taxon>
        <taxon>Ascomycota</taxon>
        <taxon>Pezizomycotina</taxon>
        <taxon>Leotiomycetes</taxon>
        <taxon>Helotiales</taxon>
        <taxon>Helotiaceae</taxon>
        <taxon>Glarea</taxon>
    </lineage>
</organism>
<evidence type="ECO:0000256" key="1">
    <source>
        <dbReference type="SAM" id="MobiDB-lite"/>
    </source>
</evidence>
<feature type="compositionally biased region" description="Basic and acidic residues" evidence="1">
    <location>
        <begin position="72"/>
        <end position="93"/>
    </location>
</feature>
<evidence type="ECO:0000313" key="3">
    <source>
        <dbReference type="Proteomes" id="UP000005446"/>
    </source>
</evidence>
<proteinExistence type="predicted"/>
<feature type="region of interest" description="Disordered" evidence="1">
    <location>
        <begin position="60"/>
        <end position="262"/>
    </location>
</feature>
<dbReference type="AlphaFoldDB" id="H0EV69"/>
<dbReference type="OrthoDB" id="275715at2759"/>